<evidence type="ECO:0000313" key="2">
    <source>
        <dbReference type="EMBL" id="MFC4830767.1"/>
    </source>
</evidence>
<proteinExistence type="predicted"/>
<sequence>MTTTSARPALFDHAATAEEAVRHFRARLGFETDVSDVAAGLAEPEPGFVLVDTRSEAAWAAGRIPGAVHLPGRRISDEASDRIPAGTPVVVYCWGPGCNGATRAALAFATLGYPVKEMLGGFEYWAREGFEVERDGGRERHPVDTLTNVATDAPPIECAC</sequence>
<dbReference type="SMART" id="SM00450">
    <property type="entry name" value="RHOD"/>
    <property type="match status" value="1"/>
</dbReference>
<dbReference type="InterPro" id="IPR001763">
    <property type="entry name" value="Rhodanese-like_dom"/>
</dbReference>
<keyword evidence="3" id="KW-1185">Reference proteome</keyword>
<name>A0ABV9RBK2_9MICO</name>
<dbReference type="RefSeq" id="WP_204395257.1">
    <property type="nucleotide sequence ID" value="NZ_JAFBBW010000001.1"/>
</dbReference>
<dbReference type="InterPro" id="IPR036873">
    <property type="entry name" value="Rhodanese-like_dom_sf"/>
</dbReference>
<dbReference type="Proteomes" id="UP001595960">
    <property type="component" value="Unassembled WGS sequence"/>
</dbReference>
<dbReference type="Pfam" id="PF00581">
    <property type="entry name" value="Rhodanese"/>
    <property type="match status" value="1"/>
</dbReference>
<evidence type="ECO:0000259" key="1">
    <source>
        <dbReference type="PROSITE" id="PS50206"/>
    </source>
</evidence>
<dbReference type="SUPFAM" id="SSF52821">
    <property type="entry name" value="Rhodanese/Cell cycle control phosphatase"/>
    <property type="match status" value="1"/>
</dbReference>
<feature type="domain" description="Rhodanese" evidence="1">
    <location>
        <begin position="44"/>
        <end position="134"/>
    </location>
</feature>
<protein>
    <submittedName>
        <fullName evidence="2">Rhodanese-like domain-containing protein</fullName>
    </submittedName>
</protein>
<dbReference type="InterPro" id="IPR050229">
    <property type="entry name" value="GlpE_sulfurtransferase"/>
</dbReference>
<evidence type="ECO:0000313" key="3">
    <source>
        <dbReference type="Proteomes" id="UP001595960"/>
    </source>
</evidence>
<dbReference type="Gene3D" id="3.40.250.10">
    <property type="entry name" value="Rhodanese-like domain"/>
    <property type="match status" value="1"/>
</dbReference>
<organism evidence="2 3">
    <name type="scientific">Agromyces aurantiacus</name>
    <dbReference type="NCBI Taxonomy" id="165814"/>
    <lineage>
        <taxon>Bacteria</taxon>
        <taxon>Bacillati</taxon>
        <taxon>Actinomycetota</taxon>
        <taxon>Actinomycetes</taxon>
        <taxon>Micrococcales</taxon>
        <taxon>Microbacteriaceae</taxon>
        <taxon>Agromyces</taxon>
    </lineage>
</organism>
<comment type="caution">
    <text evidence="2">The sequence shown here is derived from an EMBL/GenBank/DDBJ whole genome shotgun (WGS) entry which is preliminary data.</text>
</comment>
<dbReference type="PANTHER" id="PTHR43031">
    <property type="entry name" value="FAD-DEPENDENT OXIDOREDUCTASE"/>
    <property type="match status" value="1"/>
</dbReference>
<dbReference type="PANTHER" id="PTHR43031:SF1">
    <property type="entry name" value="PYRIDINE NUCLEOTIDE-DISULPHIDE OXIDOREDUCTASE"/>
    <property type="match status" value="1"/>
</dbReference>
<accession>A0ABV9RBK2</accession>
<dbReference type="PROSITE" id="PS50206">
    <property type="entry name" value="RHODANESE_3"/>
    <property type="match status" value="1"/>
</dbReference>
<reference evidence="3" key="1">
    <citation type="journal article" date="2019" name="Int. J. Syst. Evol. Microbiol.">
        <title>The Global Catalogue of Microorganisms (GCM) 10K type strain sequencing project: providing services to taxonomists for standard genome sequencing and annotation.</title>
        <authorList>
            <consortium name="The Broad Institute Genomics Platform"/>
            <consortium name="The Broad Institute Genome Sequencing Center for Infectious Disease"/>
            <person name="Wu L."/>
            <person name="Ma J."/>
        </authorList>
    </citation>
    <scope>NUCLEOTIDE SEQUENCE [LARGE SCALE GENOMIC DNA]</scope>
    <source>
        <strain evidence="3">CGMCC 1.12192</strain>
    </source>
</reference>
<gene>
    <name evidence="2" type="ORF">ACFPER_18380</name>
</gene>
<dbReference type="EMBL" id="JBHSJC010000003">
    <property type="protein sequence ID" value="MFC4830767.1"/>
    <property type="molecule type" value="Genomic_DNA"/>
</dbReference>